<keyword evidence="4 7" id="KW-0238">DNA-binding</keyword>
<protein>
    <submittedName>
        <fullName evidence="7">DNA-binding transcriptional response regulator, NtrC family, contains REC, AAA-type ATPase, and a Fis-type DNA-binding domains</fullName>
    </submittedName>
</protein>
<dbReference type="PRINTS" id="PR01590">
    <property type="entry name" value="HTHFIS"/>
</dbReference>
<dbReference type="InterPro" id="IPR027417">
    <property type="entry name" value="P-loop_NTPase"/>
</dbReference>
<keyword evidence="3" id="KW-0805">Transcription regulation</keyword>
<keyword evidence="8" id="KW-1185">Reference proteome</keyword>
<dbReference type="RefSeq" id="WP_090193585.1">
    <property type="nucleotide sequence ID" value="NZ_LT629785.1"/>
</dbReference>
<dbReference type="InterPro" id="IPR025944">
    <property type="entry name" value="Sigma_54_int_dom_CS"/>
</dbReference>
<dbReference type="InterPro" id="IPR058031">
    <property type="entry name" value="AAA_lid_NorR"/>
</dbReference>
<dbReference type="EMBL" id="LT629785">
    <property type="protein sequence ID" value="SDU00979.1"/>
    <property type="molecule type" value="Genomic_DNA"/>
</dbReference>
<dbReference type="InterPro" id="IPR025943">
    <property type="entry name" value="Sigma_54_int_dom_ATP-bd_2"/>
</dbReference>
<evidence type="ECO:0000256" key="3">
    <source>
        <dbReference type="ARBA" id="ARBA00023015"/>
    </source>
</evidence>
<dbReference type="OrthoDB" id="9804019at2"/>
<dbReference type="Pfam" id="PF02954">
    <property type="entry name" value="HTH_8"/>
    <property type="match status" value="1"/>
</dbReference>
<dbReference type="InterPro" id="IPR003593">
    <property type="entry name" value="AAA+_ATPase"/>
</dbReference>
<evidence type="ECO:0000256" key="5">
    <source>
        <dbReference type="ARBA" id="ARBA00023163"/>
    </source>
</evidence>
<dbReference type="InterPro" id="IPR002078">
    <property type="entry name" value="Sigma_54_int"/>
</dbReference>
<dbReference type="Pfam" id="PF00158">
    <property type="entry name" value="Sigma54_activat"/>
    <property type="match status" value="1"/>
</dbReference>
<dbReference type="InterPro" id="IPR002197">
    <property type="entry name" value="HTH_Fis"/>
</dbReference>
<gene>
    <name evidence="7" type="ORF">SAMN05216296_1233</name>
</gene>
<dbReference type="SUPFAM" id="SSF52540">
    <property type="entry name" value="P-loop containing nucleoside triphosphate hydrolases"/>
    <property type="match status" value="1"/>
</dbReference>
<reference evidence="8" key="1">
    <citation type="submission" date="2016-10" db="EMBL/GenBank/DDBJ databases">
        <authorList>
            <person name="Varghese N."/>
            <person name="Submissions S."/>
        </authorList>
    </citation>
    <scope>NUCLEOTIDE SEQUENCE [LARGE SCALE GENOMIC DNA]</scope>
    <source>
        <strain evidence="8">DSM 17875</strain>
    </source>
</reference>
<dbReference type="PROSITE" id="PS00675">
    <property type="entry name" value="SIGMA54_INTERACT_1"/>
    <property type="match status" value="1"/>
</dbReference>
<dbReference type="SMART" id="SM00382">
    <property type="entry name" value="AAA"/>
    <property type="match status" value="1"/>
</dbReference>
<dbReference type="PROSITE" id="PS00688">
    <property type="entry name" value="SIGMA54_INTERACT_3"/>
    <property type="match status" value="1"/>
</dbReference>
<sequence length="453" mass="50416">MHPVVAEPRRLLVIEPCEECRGLFPSLQKAGWLVEARALGEQVHHPCQVGMLCVHSGVESRLDELRAIILASSAEWVAVVRPEDMSSAKVRDFISEWFFDFHTKPVDLERLLVTLGRACGMAHLREHSDKYLADHSHELLGESASIRAVRRLLEKLGPTDTPVLVRGESGTGKELVANTLHRLSARARQPLVAINCGAIPENLIQSELFGHEKGAFTGAHQRKIGRIESADGGTLFLDEIGDLPLEMQANLLRFLQEMTIERVGGTKPINVDVRVIAATHINLEEAVAKGTFREDLYYRLNVLQVQMPSLRERLLDLPQLAHHFASVFSEEAGRRPRRFSQAALLAMTAHGWPGNVRELANRVRRGLVVAEGRQIEAEDLGLERTSKLPPVLGTLEEYKLQAERQAIGDALLQYSQNLSQAARALGVSRPTLYRLLHKHQLSWAGLDIRDAGS</sequence>
<dbReference type="InterPro" id="IPR025662">
    <property type="entry name" value="Sigma_54_int_dom_ATP-bd_1"/>
</dbReference>
<dbReference type="Gene3D" id="1.10.8.60">
    <property type="match status" value="1"/>
</dbReference>
<evidence type="ECO:0000256" key="2">
    <source>
        <dbReference type="ARBA" id="ARBA00022840"/>
    </source>
</evidence>
<proteinExistence type="predicted"/>
<accession>A0A1H2F0Z7</accession>
<keyword evidence="1" id="KW-0547">Nucleotide-binding</keyword>
<name>A0A1H2F0Z7_9PSED</name>
<dbReference type="InterPro" id="IPR009057">
    <property type="entry name" value="Homeodomain-like_sf"/>
</dbReference>
<dbReference type="Pfam" id="PF25601">
    <property type="entry name" value="AAA_lid_14"/>
    <property type="match status" value="1"/>
</dbReference>
<dbReference type="GO" id="GO:0043565">
    <property type="term" value="F:sequence-specific DNA binding"/>
    <property type="evidence" value="ECO:0007669"/>
    <property type="project" value="InterPro"/>
</dbReference>
<dbReference type="STRING" id="364197.SAMN05216296_1233"/>
<dbReference type="FunFam" id="3.40.50.300:FF:000006">
    <property type="entry name" value="DNA-binding transcriptional regulator NtrC"/>
    <property type="match status" value="1"/>
</dbReference>
<dbReference type="Gene3D" id="3.40.50.300">
    <property type="entry name" value="P-loop containing nucleotide triphosphate hydrolases"/>
    <property type="match status" value="1"/>
</dbReference>
<keyword evidence="5" id="KW-0804">Transcription</keyword>
<organism evidence="7 8">
    <name type="scientific">Pseudomonas pohangensis</name>
    <dbReference type="NCBI Taxonomy" id="364197"/>
    <lineage>
        <taxon>Bacteria</taxon>
        <taxon>Pseudomonadati</taxon>
        <taxon>Pseudomonadota</taxon>
        <taxon>Gammaproteobacteria</taxon>
        <taxon>Pseudomonadales</taxon>
        <taxon>Pseudomonadaceae</taxon>
        <taxon>Pseudomonas</taxon>
    </lineage>
</organism>
<evidence type="ECO:0000259" key="6">
    <source>
        <dbReference type="PROSITE" id="PS50045"/>
    </source>
</evidence>
<dbReference type="PANTHER" id="PTHR32071:SF120">
    <property type="entry name" value="TRANSCRIPTIONAL REGULATOR-RELATED"/>
    <property type="match status" value="1"/>
</dbReference>
<keyword evidence="2" id="KW-0067">ATP-binding</keyword>
<dbReference type="Pfam" id="PF20161">
    <property type="entry name" value="VpsR"/>
    <property type="match status" value="1"/>
</dbReference>
<dbReference type="Proteomes" id="UP000243232">
    <property type="component" value="Chromosome I"/>
</dbReference>
<dbReference type="SUPFAM" id="SSF46689">
    <property type="entry name" value="Homeodomain-like"/>
    <property type="match status" value="1"/>
</dbReference>
<dbReference type="CDD" id="cd00009">
    <property type="entry name" value="AAA"/>
    <property type="match status" value="1"/>
</dbReference>
<dbReference type="PANTHER" id="PTHR32071">
    <property type="entry name" value="TRANSCRIPTIONAL REGULATORY PROTEIN"/>
    <property type="match status" value="1"/>
</dbReference>
<dbReference type="PROSITE" id="PS00676">
    <property type="entry name" value="SIGMA54_INTERACT_2"/>
    <property type="match status" value="1"/>
</dbReference>
<dbReference type="InterPro" id="IPR045343">
    <property type="entry name" value="VpsR"/>
</dbReference>
<dbReference type="PROSITE" id="PS50045">
    <property type="entry name" value="SIGMA54_INTERACT_4"/>
    <property type="match status" value="1"/>
</dbReference>
<feature type="domain" description="Sigma-54 factor interaction" evidence="6">
    <location>
        <begin position="139"/>
        <end position="368"/>
    </location>
</feature>
<dbReference type="AlphaFoldDB" id="A0A1H2F0Z7"/>
<dbReference type="GO" id="GO:0006355">
    <property type="term" value="P:regulation of DNA-templated transcription"/>
    <property type="evidence" value="ECO:0007669"/>
    <property type="project" value="InterPro"/>
</dbReference>
<dbReference type="GO" id="GO:0005524">
    <property type="term" value="F:ATP binding"/>
    <property type="evidence" value="ECO:0007669"/>
    <property type="project" value="UniProtKB-KW"/>
</dbReference>
<evidence type="ECO:0000256" key="4">
    <source>
        <dbReference type="ARBA" id="ARBA00023125"/>
    </source>
</evidence>
<dbReference type="Gene3D" id="1.10.10.60">
    <property type="entry name" value="Homeodomain-like"/>
    <property type="match status" value="1"/>
</dbReference>
<evidence type="ECO:0000313" key="7">
    <source>
        <dbReference type="EMBL" id="SDU00979.1"/>
    </source>
</evidence>
<evidence type="ECO:0000256" key="1">
    <source>
        <dbReference type="ARBA" id="ARBA00022741"/>
    </source>
</evidence>
<evidence type="ECO:0000313" key="8">
    <source>
        <dbReference type="Proteomes" id="UP000243232"/>
    </source>
</evidence>